<dbReference type="AlphaFoldDB" id="A0A7M2WXT3"/>
<evidence type="ECO:0000313" key="1">
    <source>
        <dbReference type="EMBL" id="QOV90213.1"/>
    </source>
</evidence>
<dbReference type="Proteomes" id="UP000593765">
    <property type="component" value="Chromosome"/>
</dbReference>
<organism evidence="1 2">
    <name type="scientific">Humisphaera borealis</name>
    <dbReference type="NCBI Taxonomy" id="2807512"/>
    <lineage>
        <taxon>Bacteria</taxon>
        <taxon>Pseudomonadati</taxon>
        <taxon>Planctomycetota</taxon>
        <taxon>Phycisphaerae</taxon>
        <taxon>Tepidisphaerales</taxon>
        <taxon>Tepidisphaeraceae</taxon>
        <taxon>Humisphaera</taxon>
    </lineage>
</organism>
<proteinExistence type="predicted"/>
<dbReference type="RefSeq" id="WP_206293288.1">
    <property type="nucleotide sequence ID" value="NZ_CP063458.1"/>
</dbReference>
<dbReference type="KEGG" id="hbs:IPV69_02235"/>
<dbReference type="EMBL" id="CP063458">
    <property type="protein sequence ID" value="QOV90213.1"/>
    <property type="molecule type" value="Genomic_DNA"/>
</dbReference>
<accession>A0A7M2WXT3</accession>
<evidence type="ECO:0000313" key="2">
    <source>
        <dbReference type="Proteomes" id="UP000593765"/>
    </source>
</evidence>
<reference evidence="1 2" key="1">
    <citation type="submission" date="2020-10" db="EMBL/GenBank/DDBJ databases">
        <title>Wide distribution of Phycisphaera-like planctomycetes from WD2101 soil group in peatlands and genome analysis of the first cultivated representative.</title>
        <authorList>
            <person name="Dedysh S.N."/>
            <person name="Beletsky A.V."/>
            <person name="Ivanova A."/>
            <person name="Kulichevskaya I.S."/>
            <person name="Suzina N.E."/>
            <person name="Philippov D.A."/>
            <person name="Rakitin A.L."/>
            <person name="Mardanov A.V."/>
            <person name="Ravin N.V."/>
        </authorList>
    </citation>
    <scope>NUCLEOTIDE SEQUENCE [LARGE SCALE GENOMIC DNA]</scope>
    <source>
        <strain evidence="1 2">M1803</strain>
    </source>
</reference>
<sequence>MAQPLYNHENLWHSNANLLGGFNCKDCDAFLTWNDEMLAGFGDEEDEFLRGCVAVSARAQADGWELLAEEWNFVCPACTARRRAG</sequence>
<gene>
    <name evidence="1" type="ORF">IPV69_02235</name>
</gene>
<name>A0A7M2WXT3_9BACT</name>
<keyword evidence="2" id="KW-1185">Reference proteome</keyword>
<protein>
    <submittedName>
        <fullName evidence="1">Uncharacterized protein</fullName>
    </submittedName>
</protein>